<evidence type="ECO:0000313" key="3">
    <source>
        <dbReference type="Proteomes" id="UP000284605"/>
    </source>
</evidence>
<dbReference type="RefSeq" id="WP_119778378.1">
    <property type="nucleotide sequence ID" value="NZ_QYUK01000011.1"/>
</dbReference>
<feature type="transmembrane region" description="Helical" evidence="1">
    <location>
        <begin position="46"/>
        <end position="67"/>
    </location>
</feature>
<reference evidence="2 3" key="1">
    <citation type="submission" date="2018-09" db="EMBL/GenBank/DDBJ databases">
        <authorList>
            <person name="Zhu H."/>
        </authorList>
    </citation>
    <scope>NUCLEOTIDE SEQUENCE [LARGE SCALE GENOMIC DNA]</scope>
    <source>
        <strain evidence="2 3">K1W22B-8</strain>
    </source>
</reference>
<keyword evidence="1" id="KW-0812">Transmembrane</keyword>
<keyword evidence="3" id="KW-1185">Reference proteome</keyword>
<evidence type="ECO:0000313" key="2">
    <source>
        <dbReference type="EMBL" id="RJF87741.1"/>
    </source>
</evidence>
<feature type="transmembrane region" description="Helical" evidence="1">
    <location>
        <begin position="79"/>
        <end position="100"/>
    </location>
</feature>
<gene>
    <name evidence="2" type="ORF">D3874_12495</name>
</gene>
<keyword evidence="1" id="KW-1133">Transmembrane helix</keyword>
<proteinExistence type="predicted"/>
<name>A0A418WCH5_9PROT</name>
<dbReference type="InterPro" id="IPR021362">
    <property type="entry name" value="DUF2834"/>
</dbReference>
<organism evidence="2 3">
    <name type="scientific">Oleomonas cavernae</name>
    <dbReference type="NCBI Taxonomy" id="2320859"/>
    <lineage>
        <taxon>Bacteria</taxon>
        <taxon>Pseudomonadati</taxon>
        <taxon>Pseudomonadota</taxon>
        <taxon>Alphaproteobacteria</taxon>
        <taxon>Acetobacterales</taxon>
        <taxon>Acetobacteraceae</taxon>
        <taxon>Oleomonas</taxon>
    </lineage>
</organism>
<evidence type="ECO:0000256" key="1">
    <source>
        <dbReference type="SAM" id="Phobius"/>
    </source>
</evidence>
<keyword evidence="1" id="KW-0472">Membrane</keyword>
<dbReference type="OrthoDB" id="8479544at2"/>
<comment type="caution">
    <text evidence="2">The sequence shown here is derived from an EMBL/GenBank/DDBJ whole genome shotgun (WGS) entry which is preliminary data.</text>
</comment>
<dbReference type="Proteomes" id="UP000284605">
    <property type="component" value="Unassembled WGS sequence"/>
</dbReference>
<sequence>MSSGLFRALLIALGLGFAAAFAIVVVPPLIENPDIVGAAAQGFVNPYSSGYSLDVLTCWAVLAVWVIHEATARGVRHGWIALVLGVVPGVATGFAFYLLVRARQLRGA</sequence>
<accession>A0A418WCH5</accession>
<dbReference type="Pfam" id="PF11196">
    <property type="entry name" value="DUF2834"/>
    <property type="match status" value="1"/>
</dbReference>
<dbReference type="AlphaFoldDB" id="A0A418WCH5"/>
<dbReference type="EMBL" id="QYUK01000011">
    <property type="protein sequence ID" value="RJF87741.1"/>
    <property type="molecule type" value="Genomic_DNA"/>
</dbReference>
<protein>
    <submittedName>
        <fullName evidence="2">DUF2834 domain-containing protein</fullName>
    </submittedName>
</protein>